<comment type="caution">
    <text evidence="3">The sequence shown here is derived from an EMBL/GenBank/DDBJ whole genome shotgun (WGS) entry which is preliminary data.</text>
</comment>
<evidence type="ECO:0000313" key="3">
    <source>
        <dbReference type="EMBL" id="KAF6028644.1"/>
    </source>
</evidence>
<sequence length="153" mass="17745">MCILEEEFFDCVEEIVEEYFDALEQFGRRACLGEGLAKMELSLFFTTFKQKFKVSLPTVHIPNLDDDQKPTLPPKPREPFSLKSGKHPTAQKEVANEVQTKPLLLTELVVIEKRGQPPKRFIIIVNTFFYNIIMSKVLYNQTSIDDVFSKYLH</sequence>
<comment type="similarity">
    <text evidence="1">Belongs to the cytochrome P450 family.</text>
</comment>
<keyword evidence="4" id="KW-1185">Reference proteome</keyword>
<dbReference type="EMBL" id="VXIV02001929">
    <property type="protein sequence ID" value="KAF6028644.1"/>
    <property type="molecule type" value="Genomic_DNA"/>
</dbReference>
<dbReference type="InterPro" id="IPR001128">
    <property type="entry name" value="Cyt_P450"/>
</dbReference>
<gene>
    <name evidence="3" type="ORF">EB796_013057</name>
</gene>
<accession>A0A7J7JSL3</accession>
<feature type="region of interest" description="Disordered" evidence="2">
    <location>
        <begin position="65"/>
        <end position="91"/>
    </location>
</feature>
<protein>
    <submittedName>
        <fullName evidence="3">Uncharacterized protein</fullName>
    </submittedName>
</protein>
<dbReference type="AlphaFoldDB" id="A0A7J7JSL3"/>
<dbReference type="GO" id="GO:0004497">
    <property type="term" value="F:monooxygenase activity"/>
    <property type="evidence" value="ECO:0007669"/>
    <property type="project" value="InterPro"/>
</dbReference>
<dbReference type="Pfam" id="PF00067">
    <property type="entry name" value="p450"/>
    <property type="match status" value="1"/>
</dbReference>
<evidence type="ECO:0000256" key="1">
    <source>
        <dbReference type="ARBA" id="ARBA00010617"/>
    </source>
</evidence>
<reference evidence="3" key="1">
    <citation type="submission" date="2020-06" db="EMBL/GenBank/DDBJ databases">
        <title>Draft genome of Bugula neritina, a colonial animal packing powerful symbionts and potential medicines.</title>
        <authorList>
            <person name="Rayko M."/>
        </authorList>
    </citation>
    <scope>NUCLEOTIDE SEQUENCE [LARGE SCALE GENOMIC DNA]</scope>
    <source>
        <strain evidence="3">Kwan_BN1</strain>
    </source>
</reference>
<dbReference type="GO" id="GO:0005506">
    <property type="term" value="F:iron ion binding"/>
    <property type="evidence" value="ECO:0007669"/>
    <property type="project" value="InterPro"/>
</dbReference>
<dbReference type="GO" id="GO:0020037">
    <property type="term" value="F:heme binding"/>
    <property type="evidence" value="ECO:0007669"/>
    <property type="project" value="InterPro"/>
</dbReference>
<proteinExistence type="inferred from homology"/>
<dbReference type="Gene3D" id="1.10.630.10">
    <property type="entry name" value="Cytochrome P450"/>
    <property type="match status" value="1"/>
</dbReference>
<dbReference type="OrthoDB" id="2789670at2759"/>
<name>A0A7J7JSL3_BUGNE</name>
<evidence type="ECO:0000313" key="4">
    <source>
        <dbReference type="Proteomes" id="UP000593567"/>
    </source>
</evidence>
<evidence type="ECO:0000256" key="2">
    <source>
        <dbReference type="SAM" id="MobiDB-lite"/>
    </source>
</evidence>
<dbReference type="InterPro" id="IPR036396">
    <property type="entry name" value="Cyt_P450_sf"/>
</dbReference>
<dbReference type="Proteomes" id="UP000593567">
    <property type="component" value="Unassembled WGS sequence"/>
</dbReference>
<dbReference type="GO" id="GO:0016705">
    <property type="term" value="F:oxidoreductase activity, acting on paired donors, with incorporation or reduction of molecular oxygen"/>
    <property type="evidence" value="ECO:0007669"/>
    <property type="project" value="InterPro"/>
</dbReference>
<organism evidence="3 4">
    <name type="scientific">Bugula neritina</name>
    <name type="common">Brown bryozoan</name>
    <name type="synonym">Sertularia neritina</name>
    <dbReference type="NCBI Taxonomy" id="10212"/>
    <lineage>
        <taxon>Eukaryota</taxon>
        <taxon>Metazoa</taxon>
        <taxon>Spiralia</taxon>
        <taxon>Lophotrochozoa</taxon>
        <taxon>Bryozoa</taxon>
        <taxon>Gymnolaemata</taxon>
        <taxon>Cheilostomatida</taxon>
        <taxon>Flustrina</taxon>
        <taxon>Buguloidea</taxon>
        <taxon>Bugulidae</taxon>
        <taxon>Bugula</taxon>
    </lineage>
</organism>
<dbReference type="SUPFAM" id="SSF48264">
    <property type="entry name" value="Cytochrome P450"/>
    <property type="match status" value="1"/>
</dbReference>